<accession>A0AAV2FR58</accession>
<dbReference type="AlphaFoldDB" id="A0AAV2FR58"/>
<dbReference type="SUPFAM" id="SSF56672">
    <property type="entry name" value="DNA/RNA polymerases"/>
    <property type="match status" value="1"/>
</dbReference>
<keyword evidence="2" id="KW-1185">Reference proteome</keyword>
<dbReference type="Proteomes" id="UP001497516">
    <property type="component" value="Chromosome 7"/>
</dbReference>
<dbReference type="CDD" id="cd09272">
    <property type="entry name" value="RNase_HI_RT_Ty1"/>
    <property type="match status" value="1"/>
</dbReference>
<evidence type="ECO:0008006" key="3">
    <source>
        <dbReference type="Google" id="ProtNLM"/>
    </source>
</evidence>
<organism evidence="1 2">
    <name type="scientific">Linum trigynum</name>
    <dbReference type="NCBI Taxonomy" id="586398"/>
    <lineage>
        <taxon>Eukaryota</taxon>
        <taxon>Viridiplantae</taxon>
        <taxon>Streptophyta</taxon>
        <taxon>Embryophyta</taxon>
        <taxon>Tracheophyta</taxon>
        <taxon>Spermatophyta</taxon>
        <taxon>Magnoliopsida</taxon>
        <taxon>eudicotyledons</taxon>
        <taxon>Gunneridae</taxon>
        <taxon>Pentapetalae</taxon>
        <taxon>rosids</taxon>
        <taxon>fabids</taxon>
        <taxon>Malpighiales</taxon>
        <taxon>Linaceae</taxon>
        <taxon>Linum</taxon>
    </lineage>
</organism>
<dbReference type="InterPro" id="IPR043502">
    <property type="entry name" value="DNA/RNA_pol_sf"/>
</dbReference>
<name>A0AAV2FR58_9ROSI</name>
<dbReference type="EMBL" id="OZ034820">
    <property type="protein sequence ID" value="CAL1400404.1"/>
    <property type="molecule type" value="Genomic_DNA"/>
</dbReference>
<gene>
    <name evidence="1" type="ORF">LTRI10_LOCUS40535</name>
</gene>
<proteinExistence type="predicted"/>
<dbReference type="PANTHER" id="PTHR11439:SF450">
    <property type="entry name" value="REVERSE TRANSCRIPTASE TY1_COPIA-TYPE DOMAIN-CONTAINING PROTEIN"/>
    <property type="match status" value="1"/>
</dbReference>
<sequence>MVGSHPAPTPLSSAAKLLLVDGSPPTDVSLYKQAVGSLQYLLCTRPDIAFVVNKLSQFMHAPTQLHWQHVKHLFLYLKGTSHLGLCLASSATPTLVAFADSDWAGNPNDRTSTMAFLIYYGGTLISWKSKKQRSVARSSTEAEYRALAHATLELLWLQNLLQELHHPVSTTPTIYCDNKVL</sequence>
<protein>
    <recommendedName>
        <fullName evidence="3">Mitochondrial protein</fullName>
    </recommendedName>
</protein>
<evidence type="ECO:0000313" key="2">
    <source>
        <dbReference type="Proteomes" id="UP001497516"/>
    </source>
</evidence>
<evidence type="ECO:0000313" key="1">
    <source>
        <dbReference type="EMBL" id="CAL1400404.1"/>
    </source>
</evidence>
<dbReference type="PANTHER" id="PTHR11439">
    <property type="entry name" value="GAG-POL-RELATED RETROTRANSPOSON"/>
    <property type="match status" value="1"/>
</dbReference>
<reference evidence="1 2" key="1">
    <citation type="submission" date="2024-04" db="EMBL/GenBank/DDBJ databases">
        <authorList>
            <person name="Fracassetti M."/>
        </authorList>
    </citation>
    <scope>NUCLEOTIDE SEQUENCE [LARGE SCALE GENOMIC DNA]</scope>
</reference>